<accession>A0A504Y005</accession>
<feature type="compositionally biased region" description="Basic and acidic residues" evidence="1">
    <location>
        <begin position="1"/>
        <end position="10"/>
    </location>
</feature>
<dbReference type="VEuPathDB" id="TriTrypDB:LdCL_220007200"/>
<dbReference type="AlphaFoldDB" id="A0A504Y005"/>
<feature type="compositionally biased region" description="Polar residues" evidence="1">
    <location>
        <begin position="24"/>
        <end position="37"/>
    </location>
</feature>
<proteinExistence type="predicted"/>
<organism evidence="3 4">
    <name type="scientific">Leishmania donovani</name>
    <dbReference type="NCBI Taxonomy" id="5661"/>
    <lineage>
        <taxon>Eukaryota</taxon>
        <taxon>Discoba</taxon>
        <taxon>Euglenozoa</taxon>
        <taxon>Kinetoplastea</taxon>
        <taxon>Metakinetoplastina</taxon>
        <taxon>Trypanosomatida</taxon>
        <taxon>Trypanosomatidae</taxon>
        <taxon>Leishmaniinae</taxon>
        <taxon>Leishmania</taxon>
    </lineage>
</organism>
<evidence type="ECO:0000313" key="2">
    <source>
        <dbReference type="EMBL" id="CAC5429984.1"/>
    </source>
</evidence>
<name>A0A504Y005_LEIDO</name>
<dbReference type="Proteomes" id="UP000601710">
    <property type="component" value="Chromosome 22"/>
</dbReference>
<evidence type="ECO:0000313" key="3">
    <source>
        <dbReference type="EMBL" id="TPP54133.1"/>
    </source>
</evidence>
<sequence>MSAHSTEEHGVLLPGIQSQRHEQGAQQQTEPDASSVPTEMRFGQAASLSPAAKRYRLEKQARKEVTADATSVIDLNEDADVESAARVSATVALQDDLASPADALLGGADGSVDVSGSTFCVEADVTGVSDETLTGFDRATGPACAEKGAATPSVHEQETLSHKQPPQAMPYTECEDTPAQPLPMEDGNAAAPPVCLSIDEEGAVASPPSALAVTPAHLSQADKKTASGVTALNSGTLGGNSAPRCHAEGEVSSATEAEPTTDNVATTEIPSPIPEDGENGCLSPSRLSEAATPPPSVAAVDERPKAAGKHLTFADDAAPQPSMARSSPP</sequence>
<reference evidence="2" key="3">
    <citation type="submission" date="2020-06" db="EMBL/GenBank/DDBJ databases">
        <authorList>
            <person name="Camacho E."/>
            <person name="Gonzalez-de la Fuente S."/>
            <person name="Rastrojo A."/>
            <person name="Peiro-Pastor R."/>
            <person name="Solana JC."/>
            <person name="Tabera L."/>
            <person name="Gamarro F."/>
            <person name="Carrasco-Ramiro F."/>
            <person name="Requena JM."/>
            <person name="Aguado B."/>
        </authorList>
    </citation>
    <scope>NUCLEOTIDE SEQUENCE</scope>
</reference>
<dbReference type="EMBL" id="RHLD01000030">
    <property type="protein sequence ID" value="TPP54133.1"/>
    <property type="molecule type" value="Genomic_DNA"/>
</dbReference>
<feature type="compositionally biased region" description="Polar residues" evidence="1">
    <location>
        <begin position="252"/>
        <end position="269"/>
    </location>
</feature>
<protein>
    <submittedName>
        <fullName evidence="2">Hypothetical_protein_conserved</fullName>
    </submittedName>
</protein>
<dbReference type="VEuPathDB" id="TriTrypDB:LdBPK_220110.1"/>
<feature type="region of interest" description="Disordered" evidence="1">
    <location>
        <begin position="147"/>
        <end position="192"/>
    </location>
</feature>
<reference evidence="3" key="2">
    <citation type="submission" date="2019-02" db="EMBL/GenBank/DDBJ databases">
        <title>FDA dAtabase for Regulatory Grade micrObial Sequences (FDA-ARGOS): Supporting development and validation of Infectious Disease Dx tests.</title>
        <authorList>
            <person name="Duncan R."/>
            <person name="Fisher C."/>
            <person name="Tallon L.J."/>
            <person name="Sadzewicz L."/>
            <person name="Sengamalay N."/>
            <person name="Ott S."/>
            <person name="Godinez A."/>
            <person name="Nagaraj S."/>
            <person name="Nadendla S."/>
            <person name="Sichtig H."/>
        </authorList>
    </citation>
    <scope>NUCLEOTIDE SEQUENCE</scope>
    <source>
        <strain evidence="3">FDAARGOS_360</strain>
    </source>
</reference>
<dbReference type="VEuPathDB" id="TriTrypDB:LDHU3_22.0380"/>
<reference evidence="4" key="1">
    <citation type="submission" date="2019-02" db="EMBL/GenBank/DDBJ databases">
        <title>FDA dAtabase for Regulatory Grade micrObial Sequences (FDA-ARGOS): Supporting development and validation of Infectious Disease Dx tests.</title>
        <authorList>
            <person name="Duncan R."/>
            <person name="Fisher C."/>
            <person name="Tallon L."/>
            <person name="Sadzewicz L."/>
            <person name="Sengamalay N."/>
            <person name="Ott S."/>
            <person name="Godinez A."/>
            <person name="Nagaraj S."/>
            <person name="Vavikolanu K."/>
            <person name="Vyas G."/>
            <person name="Nadendla S."/>
            <person name="Aluvathingal J."/>
            <person name="Sichtig H."/>
        </authorList>
    </citation>
    <scope>NUCLEOTIDE SEQUENCE [LARGE SCALE GENOMIC DNA]</scope>
    <source>
        <strain evidence="4">FDAARGOS_360</strain>
    </source>
</reference>
<feature type="region of interest" description="Disordered" evidence="1">
    <location>
        <begin position="215"/>
        <end position="329"/>
    </location>
</feature>
<evidence type="ECO:0000313" key="4">
    <source>
        <dbReference type="Proteomes" id="UP000318821"/>
    </source>
</evidence>
<feature type="region of interest" description="Disordered" evidence="1">
    <location>
        <begin position="1"/>
        <end position="49"/>
    </location>
</feature>
<evidence type="ECO:0000256" key="1">
    <source>
        <dbReference type="SAM" id="MobiDB-lite"/>
    </source>
</evidence>
<dbReference type="EMBL" id="LR812642">
    <property type="protein sequence ID" value="CAC5429984.1"/>
    <property type="molecule type" value="Genomic_DNA"/>
</dbReference>
<dbReference type="Proteomes" id="UP000318821">
    <property type="component" value="Unassembled WGS sequence"/>
</dbReference>
<gene>
    <name evidence="3" type="ORF">CGC20_16725</name>
    <name evidence="2" type="ORF">LDHU3_22.0380</name>
</gene>